<dbReference type="PROSITE" id="PS50276">
    <property type="entry name" value="PANCREATIC_HORMONE_2"/>
    <property type="match status" value="1"/>
</dbReference>
<evidence type="ECO:0000256" key="4">
    <source>
        <dbReference type="SAM" id="SignalP"/>
    </source>
</evidence>
<name>A0A267FPN8_9PLAT</name>
<sequence length="141" mass="15987">MAAARGISLPCLLLILLSTAALVQSKYLLKAPQEAADSFESADDVAEYLNYLSRYFRSVSRPRFGKRSRSSFDTAAATAEYINGLNKYLHSMSRPRFGKRSRSSFDTAAATAEYINGLNKYLHSMSRPHFGKRRLHLYYLY</sequence>
<feature type="signal peptide" evidence="4">
    <location>
        <begin position="1"/>
        <end position="25"/>
    </location>
</feature>
<dbReference type="GO" id="GO:0005184">
    <property type="term" value="F:neuropeptide hormone activity"/>
    <property type="evidence" value="ECO:0007669"/>
    <property type="project" value="TreeGrafter"/>
</dbReference>
<comment type="caution">
    <text evidence="5">The sequence shown here is derived from an EMBL/GenBank/DDBJ whole genome shotgun (WGS) entry which is preliminary data.</text>
</comment>
<dbReference type="GO" id="GO:0031841">
    <property type="term" value="F:neuropeptide Y receptor binding"/>
    <property type="evidence" value="ECO:0007669"/>
    <property type="project" value="TreeGrafter"/>
</dbReference>
<dbReference type="GO" id="GO:0007218">
    <property type="term" value="P:neuropeptide signaling pathway"/>
    <property type="evidence" value="ECO:0007669"/>
    <property type="project" value="TreeGrafter"/>
</dbReference>
<feature type="chain" id="PRO_5012470206" evidence="4">
    <location>
        <begin position="26"/>
        <end position="141"/>
    </location>
</feature>
<keyword evidence="4" id="KW-0732">Signal</keyword>
<accession>A0A267FPN8</accession>
<keyword evidence="3" id="KW-0964">Secreted</keyword>
<reference evidence="5 6" key="1">
    <citation type="submission" date="2017-06" db="EMBL/GenBank/DDBJ databases">
        <title>A platform for efficient transgenesis in Macrostomum lignano, a flatworm model organism for stem cell research.</title>
        <authorList>
            <person name="Berezikov E."/>
        </authorList>
    </citation>
    <scope>NUCLEOTIDE SEQUENCE [LARGE SCALE GENOMIC DNA]</scope>
    <source>
        <strain evidence="5">DV1</strain>
        <tissue evidence="5">Whole organism</tissue>
    </source>
</reference>
<dbReference type="Proteomes" id="UP000215902">
    <property type="component" value="Unassembled WGS sequence"/>
</dbReference>
<dbReference type="InterPro" id="IPR020392">
    <property type="entry name" value="Pancreatic_hormone-like_CS"/>
</dbReference>
<dbReference type="GO" id="GO:0005615">
    <property type="term" value="C:extracellular space"/>
    <property type="evidence" value="ECO:0007669"/>
    <property type="project" value="TreeGrafter"/>
</dbReference>
<keyword evidence="6" id="KW-1185">Reference proteome</keyword>
<protein>
    <submittedName>
        <fullName evidence="5">Uncharacterized protein</fullName>
    </submittedName>
</protein>
<evidence type="ECO:0000313" key="5">
    <source>
        <dbReference type="EMBL" id="PAA75755.1"/>
    </source>
</evidence>
<dbReference type="GO" id="GO:0007631">
    <property type="term" value="P:feeding behavior"/>
    <property type="evidence" value="ECO:0007669"/>
    <property type="project" value="TreeGrafter"/>
</dbReference>
<evidence type="ECO:0000313" key="6">
    <source>
        <dbReference type="Proteomes" id="UP000215902"/>
    </source>
</evidence>
<dbReference type="PANTHER" id="PTHR10533">
    <property type="entry name" value="NEUROPEPTIDE Y/PANCREATIC HORMONE/PEPTIDE YY"/>
    <property type="match status" value="1"/>
</dbReference>
<dbReference type="PROSITE" id="PS00265">
    <property type="entry name" value="PANCREATIC_HORMONE_1"/>
    <property type="match status" value="2"/>
</dbReference>
<organism evidence="5 6">
    <name type="scientific">Macrostomum lignano</name>
    <dbReference type="NCBI Taxonomy" id="282301"/>
    <lineage>
        <taxon>Eukaryota</taxon>
        <taxon>Metazoa</taxon>
        <taxon>Spiralia</taxon>
        <taxon>Lophotrochozoa</taxon>
        <taxon>Platyhelminthes</taxon>
        <taxon>Rhabditophora</taxon>
        <taxon>Macrostomorpha</taxon>
        <taxon>Macrostomida</taxon>
        <taxon>Macrostomidae</taxon>
        <taxon>Macrostomum</taxon>
    </lineage>
</organism>
<proteinExistence type="inferred from homology"/>
<gene>
    <name evidence="5" type="ORF">BOX15_Mlig003006g1</name>
</gene>
<comment type="subcellular location">
    <subcellularLocation>
        <location evidence="1">Secreted</location>
    </subcellularLocation>
</comment>
<evidence type="ECO:0000256" key="1">
    <source>
        <dbReference type="ARBA" id="ARBA00004613"/>
    </source>
</evidence>
<evidence type="ECO:0000256" key="2">
    <source>
        <dbReference type="ARBA" id="ARBA00010022"/>
    </source>
</evidence>
<evidence type="ECO:0000256" key="3">
    <source>
        <dbReference type="ARBA" id="ARBA00022525"/>
    </source>
</evidence>
<comment type="similarity">
    <text evidence="2">Belongs to the NPY family.</text>
</comment>
<dbReference type="EMBL" id="NIVC01000864">
    <property type="protein sequence ID" value="PAA75755.1"/>
    <property type="molecule type" value="Genomic_DNA"/>
</dbReference>
<dbReference type="AlphaFoldDB" id="A0A267FPN8"/>
<dbReference type="PANTHER" id="PTHR10533:SF14">
    <property type="entry name" value="PEPTIDE YY-RELATED"/>
    <property type="match status" value="1"/>
</dbReference>